<accession>A0A1S7TSA6</accession>
<feature type="region of interest" description="Disordered" evidence="1">
    <location>
        <begin position="34"/>
        <end position="57"/>
    </location>
</feature>
<dbReference type="Proteomes" id="UP000192140">
    <property type="component" value="Unassembled WGS sequence"/>
</dbReference>
<dbReference type="EMBL" id="FCNP01000030">
    <property type="protein sequence ID" value="CVI57479.1"/>
    <property type="molecule type" value="Genomic_DNA"/>
</dbReference>
<gene>
    <name evidence="2" type="ORF">AGR7A_Lc10174</name>
</gene>
<evidence type="ECO:0000313" key="3">
    <source>
        <dbReference type="Proteomes" id="UP000192140"/>
    </source>
</evidence>
<evidence type="ECO:0000256" key="1">
    <source>
        <dbReference type="SAM" id="MobiDB-lite"/>
    </source>
</evidence>
<protein>
    <submittedName>
        <fullName evidence="2">Uncharacterized protein</fullName>
    </submittedName>
</protein>
<sequence length="57" mass="6274">MAAINQLKNTRSIQKEFLHVRTDEVSRIITQAGVGGADKVGETSSIPHSCARHRMRA</sequence>
<name>A0A1S7TSA6_9HYPH</name>
<proteinExistence type="predicted"/>
<evidence type="ECO:0000313" key="2">
    <source>
        <dbReference type="EMBL" id="CVI57479.1"/>
    </source>
</evidence>
<reference evidence="2" key="1">
    <citation type="submission" date="2016-01" db="EMBL/GenBank/DDBJ databases">
        <authorList>
            <person name="Regsiter A."/>
            <person name="william w."/>
        </authorList>
    </citation>
    <scope>NUCLEOTIDE SEQUENCE</scope>
    <source>
        <strain evidence="2">NCPPB 1641</strain>
    </source>
</reference>
<organism evidence="2 3">
    <name type="scientific">Agrobacterium deltaense NCPPB 1641</name>
    <dbReference type="NCBI Taxonomy" id="1183425"/>
    <lineage>
        <taxon>Bacteria</taxon>
        <taxon>Pseudomonadati</taxon>
        <taxon>Pseudomonadota</taxon>
        <taxon>Alphaproteobacteria</taxon>
        <taxon>Hyphomicrobiales</taxon>
        <taxon>Rhizobiaceae</taxon>
        <taxon>Rhizobium/Agrobacterium group</taxon>
        <taxon>Agrobacterium</taxon>
    </lineage>
</organism>
<comment type="caution">
    <text evidence="2">The sequence shown here is derived from an EMBL/GenBank/DDBJ whole genome shotgun (WGS) entry which is preliminary data.</text>
</comment>
<keyword evidence="3" id="KW-1185">Reference proteome</keyword>
<dbReference type="AlphaFoldDB" id="A0A1S7TSA6"/>